<evidence type="ECO:0000259" key="2">
    <source>
        <dbReference type="Pfam" id="PF07596"/>
    </source>
</evidence>
<dbReference type="OrthoDB" id="285651at2"/>
<keyword evidence="1" id="KW-0732">Signal</keyword>
<dbReference type="SUPFAM" id="SSF54523">
    <property type="entry name" value="Pili subunits"/>
    <property type="match status" value="1"/>
</dbReference>
<dbReference type="Pfam" id="PF07596">
    <property type="entry name" value="SBP_bac_10"/>
    <property type="match status" value="2"/>
</dbReference>
<gene>
    <name evidence="3" type="ORF">FF011L_00990</name>
</gene>
<dbReference type="KEGG" id="rml:FF011L_00990"/>
<evidence type="ECO:0000313" key="3">
    <source>
        <dbReference type="EMBL" id="QDS91370.1"/>
    </source>
</evidence>
<name>A0A517M904_9BACT</name>
<accession>A0A517M904</accession>
<feature type="domain" description="DUF1559" evidence="2">
    <location>
        <begin position="334"/>
        <end position="428"/>
    </location>
</feature>
<dbReference type="PANTHER" id="PTHR30093:SF2">
    <property type="entry name" value="TYPE II SECRETION SYSTEM PROTEIN H"/>
    <property type="match status" value="1"/>
</dbReference>
<feature type="signal peptide" evidence="1">
    <location>
        <begin position="1"/>
        <end position="24"/>
    </location>
</feature>
<dbReference type="PANTHER" id="PTHR30093">
    <property type="entry name" value="GENERAL SECRETION PATHWAY PROTEIN G"/>
    <property type="match status" value="1"/>
</dbReference>
<keyword evidence="4" id="KW-1185">Reference proteome</keyword>
<dbReference type="Proteomes" id="UP000320672">
    <property type="component" value="Chromosome"/>
</dbReference>
<organism evidence="3 4">
    <name type="scientific">Roseimaritima multifibrata</name>
    <dbReference type="NCBI Taxonomy" id="1930274"/>
    <lineage>
        <taxon>Bacteria</taxon>
        <taxon>Pseudomonadati</taxon>
        <taxon>Planctomycetota</taxon>
        <taxon>Planctomycetia</taxon>
        <taxon>Pirellulales</taxon>
        <taxon>Pirellulaceae</taxon>
        <taxon>Roseimaritima</taxon>
    </lineage>
</organism>
<dbReference type="EMBL" id="CP036262">
    <property type="protein sequence ID" value="QDS91370.1"/>
    <property type="molecule type" value="Genomic_DNA"/>
</dbReference>
<evidence type="ECO:0000313" key="4">
    <source>
        <dbReference type="Proteomes" id="UP000320672"/>
    </source>
</evidence>
<reference evidence="3 4" key="1">
    <citation type="submission" date="2019-02" db="EMBL/GenBank/DDBJ databases">
        <title>Deep-cultivation of Planctomycetes and their phenomic and genomic characterization uncovers novel biology.</title>
        <authorList>
            <person name="Wiegand S."/>
            <person name="Jogler M."/>
            <person name="Boedeker C."/>
            <person name="Pinto D."/>
            <person name="Vollmers J."/>
            <person name="Rivas-Marin E."/>
            <person name="Kohn T."/>
            <person name="Peeters S.H."/>
            <person name="Heuer A."/>
            <person name="Rast P."/>
            <person name="Oberbeckmann S."/>
            <person name="Bunk B."/>
            <person name="Jeske O."/>
            <person name="Meyerdierks A."/>
            <person name="Storesund J.E."/>
            <person name="Kallscheuer N."/>
            <person name="Luecker S."/>
            <person name="Lage O.M."/>
            <person name="Pohl T."/>
            <person name="Merkel B.J."/>
            <person name="Hornburger P."/>
            <person name="Mueller R.-W."/>
            <person name="Bruemmer F."/>
            <person name="Labrenz M."/>
            <person name="Spormann A.M."/>
            <person name="Op den Camp H."/>
            <person name="Overmann J."/>
            <person name="Amann R."/>
            <person name="Jetten M.S.M."/>
            <person name="Mascher T."/>
            <person name="Medema M.H."/>
            <person name="Devos D.P."/>
            <person name="Kaster A.-K."/>
            <person name="Ovreas L."/>
            <person name="Rohde M."/>
            <person name="Galperin M.Y."/>
            <person name="Jogler C."/>
        </authorList>
    </citation>
    <scope>NUCLEOTIDE SEQUENCE [LARGE SCALE GENOMIC DNA]</scope>
    <source>
        <strain evidence="3 4">FF011L</strain>
    </source>
</reference>
<proteinExistence type="predicted"/>
<dbReference type="InterPro" id="IPR045584">
    <property type="entry name" value="Pilin-like"/>
</dbReference>
<dbReference type="RefSeq" id="WP_145349449.1">
    <property type="nucleotide sequence ID" value="NZ_CP036262.1"/>
</dbReference>
<sequence length="537" mass="58054" precursor="true">MSNVSFRPLLGAGLLVLFSLSLPAQEDVSNKLSAEFVPDNALAAIFASPSKVLQDPSFEMMPIEVLQAQGLEMIGVDPMHIDQLTVVVGPPGPQGPVGGVVIQFSQDYSIEDLNPQIFREAEPQESNGREVYLLAGPPNTVLFRKDARTFIIGVGNYLNSIVDGNQGQGSLARLLPRIPDQNGITAVAVLDQIRPMLTGLLKQNVRQMPAQVQGVVRLPELTDALVVNVKPAGLLNFQATVVALCTDADAAQEAAGVLNDSIDFGIAKVVEDATQGMDSSDPVRNASAKYGVRLADFLGNSFRPKIVGNRLVIKPASNAGTVGALVGLLLPAIQAARGAASRVRSSNNQRQILLAMHIYHDTYQKLPDAQIKDKEGKPLLSWRVSILPFIEHQALYEQFHLDEPWDSEHNLPLANQMPDAFRHPDLPTEKNETVYQVAAGKGLMFDNDKANRFRDVGDGLSNTVLLTETDAAHAVVWSKPEDSSIDMNDPAGHLHVAPGDVYQFGFGDGSVQAIPLDMDLETLKALFTRAGGEFVKR</sequence>
<feature type="chain" id="PRO_5022071968" description="DUF1559 domain-containing protein" evidence="1">
    <location>
        <begin position="25"/>
        <end position="537"/>
    </location>
</feature>
<dbReference type="AlphaFoldDB" id="A0A517M904"/>
<dbReference type="InterPro" id="IPR011453">
    <property type="entry name" value="DUF1559"/>
</dbReference>
<feature type="domain" description="DUF1559" evidence="2">
    <location>
        <begin position="438"/>
        <end position="487"/>
    </location>
</feature>
<protein>
    <recommendedName>
        <fullName evidence="2">DUF1559 domain-containing protein</fullName>
    </recommendedName>
</protein>
<evidence type="ECO:0000256" key="1">
    <source>
        <dbReference type="SAM" id="SignalP"/>
    </source>
</evidence>